<proteinExistence type="predicted"/>
<reference evidence="2 3" key="2">
    <citation type="submission" date="2024-09" db="EMBL/GenBank/DDBJ databases">
        <title>Draft genome sequence of Candidatus Magnetaquicoccaceae bacterium FCR-1.</title>
        <authorList>
            <person name="Shimoshige H."/>
            <person name="Shimamura S."/>
            <person name="Taoka A."/>
            <person name="Kobayashi H."/>
            <person name="Maekawa T."/>
        </authorList>
    </citation>
    <scope>NUCLEOTIDE SEQUENCE [LARGE SCALE GENOMIC DNA]</scope>
    <source>
        <strain evidence="2 3">FCR-1</strain>
    </source>
</reference>
<keyword evidence="2" id="KW-0456">Lyase</keyword>
<dbReference type="Gene3D" id="3.40.50.720">
    <property type="entry name" value="NAD(P)-binding Rossmann-like Domain"/>
    <property type="match status" value="1"/>
</dbReference>
<evidence type="ECO:0000313" key="2">
    <source>
        <dbReference type="EMBL" id="GAB0057653.1"/>
    </source>
</evidence>
<accession>A0ABQ0C9V1</accession>
<dbReference type="InterPro" id="IPR016040">
    <property type="entry name" value="NAD(P)-bd_dom"/>
</dbReference>
<dbReference type="RefSeq" id="WP_420905345.1">
    <property type="nucleotide sequence ID" value="NZ_BAAFGK010000004.1"/>
</dbReference>
<dbReference type="GO" id="GO:0008460">
    <property type="term" value="F:dTDP-glucose 4,6-dehydratase activity"/>
    <property type="evidence" value="ECO:0007669"/>
    <property type="project" value="UniProtKB-EC"/>
</dbReference>
<dbReference type="Gene3D" id="3.90.25.10">
    <property type="entry name" value="UDP-galactose 4-epimerase, domain 1"/>
    <property type="match status" value="1"/>
</dbReference>
<dbReference type="PANTHER" id="PTHR43000">
    <property type="entry name" value="DTDP-D-GLUCOSE 4,6-DEHYDRATASE-RELATED"/>
    <property type="match status" value="1"/>
</dbReference>
<dbReference type="EC" id="4.2.1.46" evidence="2"/>
<dbReference type="InterPro" id="IPR036291">
    <property type="entry name" value="NAD(P)-bd_dom_sf"/>
</dbReference>
<organism evidence="2 3">
    <name type="scientific">Candidatus Magnetaquiglobus chichijimensis</name>
    <dbReference type="NCBI Taxonomy" id="3141448"/>
    <lineage>
        <taxon>Bacteria</taxon>
        <taxon>Pseudomonadati</taxon>
        <taxon>Pseudomonadota</taxon>
        <taxon>Magnetococcia</taxon>
        <taxon>Magnetococcales</taxon>
        <taxon>Candidatus Magnetaquicoccaceae</taxon>
        <taxon>Candidatus Magnetaquiglobus</taxon>
    </lineage>
</organism>
<reference evidence="2 3" key="1">
    <citation type="submission" date="2024-05" db="EMBL/GenBank/DDBJ databases">
        <authorList>
            <consortium name="Candidatus Magnetaquicoccaceae bacterium FCR-1 genome sequencing consortium"/>
            <person name="Shimoshige H."/>
            <person name="Shimamura S."/>
            <person name="Taoka A."/>
            <person name="Kobayashi H."/>
            <person name="Maekawa T."/>
        </authorList>
    </citation>
    <scope>NUCLEOTIDE SEQUENCE [LARGE SCALE GENOMIC DNA]</scope>
    <source>
        <strain evidence="2 3">FCR-1</strain>
    </source>
</reference>
<protein>
    <submittedName>
        <fullName evidence="2">dTDP-glucose 4,6-dehydratase</fullName>
        <ecNumber evidence="2">4.2.1.46</ecNumber>
    </submittedName>
</protein>
<dbReference type="SUPFAM" id="SSF51735">
    <property type="entry name" value="NAD(P)-binding Rossmann-fold domains"/>
    <property type="match status" value="1"/>
</dbReference>
<dbReference type="EMBL" id="BAAFGK010000004">
    <property type="protein sequence ID" value="GAB0057653.1"/>
    <property type="molecule type" value="Genomic_DNA"/>
</dbReference>
<dbReference type="Pfam" id="PF16363">
    <property type="entry name" value="GDP_Man_Dehyd"/>
    <property type="match status" value="1"/>
</dbReference>
<sequence>MSKTVLITGGAGFIGSNFVKHLLDHHPEYRLVVVDQLTYAGSTDNLPPEFSPEHPAPHQFWYGNICNAELMNTLVADADIVVHFAAESHVTRSIFDNQQFFQTDVMGSYVLANAVLKAGKRIERLIHISTSEVYGTAETERMDENHPLNPMSPYASAKCGADRLFYSYWATYRIPMVIVRPFNNYGPRQHLEKVIPRFIVSGLTGMPMTVHGDGTAARDFVHVADHCRALDQILHAPADQVVGEVFNIATDEHHSILDIAHDLTDIMGLTRESITYRGNRPGQVSRHTGNSDKLRARLGWKPTISWREGLEQTVAWYRANPEWWKKQEWMRTVPIVTASGQVEFH</sequence>
<gene>
    <name evidence="2" type="primary">rfbB_2</name>
    <name evidence="2" type="ORF">SIID45300_01985</name>
</gene>
<dbReference type="Proteomes" id="UP001628193">
    <property type="component" value="Unassembled WGS sequence"/>
</dbReference>
<name>A0ABQ0C9V1_9PROT</name>
<keyword evidence="3" id="KW-1185">Reference proteome</keyword>
<evidence type="ECO:0000259" key="1">
    <source>
        <dbReference type="Pfam" id="PF16363"/>
    </source>
</evidence>
<evidence type="ECO:0000313" key="3">
    <source>
        <dbReference type="Proteomes" id="UP001628193"/>
    </source>
</evidence>
<feature type="domain" description="NAD(P)-binding" evidence="1">
    <location>
        <begin position="6"/>
        <end position="313"/>
    </location>
</feature>
<comment type="caution">
    <text evidence="2">The sequence shown here is derived from an EMBL/GenBank/DDBJ whole genome shotgun (WGS) entry which is preliminary data.</text>
</comment>